<accession>A0AA38RJF0</accession>
<keyword evidence="9" id="KW-1185">Reference proteome</keyword>
<protein>
    <recommendedName>
        <fullName evidence="7">Ribosomal protein/NADH dehydrogenase domain-containing protein</fullName>
    </recommendedName>
</protein>
<dbReference type="EMBL" id="JANBVO010000010">
    <property type="protein sequence ID" value="KAJ9149406.1"/>
    <property type="molecule type" value="Genomic_DNA"/>
</dbReference>
<reference evidence="8" key="1">
    <citation type="submission" date="2022-07" db="EMBL/GenBank/DDBJ databases">
        <title>Fungi with potential for degradation of polypropylene.</title>
        <authorList>
            <person name="Gostincar C."/>
        </authorList>
    </citation>
    <scope>NUCLEOTIDE SEQUENCE</scope>
    <source>
        <strain evidence="8">EXF-13308</strain>
    </source>
</reference>
<dbReference type="PANTHER" id="PTHR13274:SF2">
    <property type="entry name" value="SMALL RIBOSOMAL SUBUNIT PROTEIN MS25"/>
    <property type="match status" value="1"/>
</dbReference>
<dbReference type="Pfam" id="PF05047">
    <property type="entry name" value="L51_S25_CI-B8"/>
    <property type="match status" value="1"/>
</dbReference>
<dbReference type="GO" id="GO:0003735">
    <property type="term" value="F:structural constituent of ribosome"/>
    <property type="evidence" value="ECO:0007669"/>
    <property type="project" value="InterPro"/>
</dbReference>
<dbReference type="AlphaFoldDB" id="A0AA38RJF0"/>
<organism evidence="8 9">
    <name type="scientific">Pleurostoma richardsiae</name>
    <dbReference type="NCBI Taxonomy" id="41990"/>
    <lineage>
        <taxon>Eukaryota</taxon>
        <taxon>Fungi</taxon>
        <taxon>Dikarya</taxon>
        <taxon>Ascomycota</taxon>
        <taxon>Pezizomycotina</taxon>
        <taxon>Sordariomycetes</taxon>
        <taxon>Sordariomycetidae</taxon>
        <taxon>Calosphaeriales</taxon>
        <taxon>Pleurostomataceae</taxon>
        <taxon>Pleurostoma</taxon>
    </lineage>
</organism>
<evidence type="ECO:0000313" key="8">
    <source>
        <dbReference type="EMBL" id="KAJ9149406.1"/>
    </source>
</evidence>
<proteinExistence type="predicted"/>
<feature type="domain" description="Ribosomal protein/NADH dehydrogenase" evidence="7">
    <location>
        <begin position="43"/>
        <end position="164"/>
    </location>
</feature>
<dbReference type="InterPro" id="IPR036249">
    <property type="entry name" value="Thioredoxin-like_sf"/>
</dbReference>
<evidence type="ECO:0000259" key="7">
    <source>
        <dbReference type="SMART" id="SM00916"/>
    </source>
</evidence>
<feature type="compositionally biased region" description="Polar residues" evidence="6">
    <location>
        <begin position="115"/>
        <end position="128"/>
    </location>
</feature>
<dbReference type="PANTHER" id="PTHR13274">
    <property type="entry name" value="MITOCHONDRIAL RIBOSOMAL PROTEIN S25"/>
    <property type="match status" value="1"/>
</dbReference>
<sequence>MVGVGRRMNKLKQLLSIRHGPGAAILPSGITRIHMEFSFPYKTTSGHYGPRKFWRRCLPRLKYWNPSIPMIVNHTKDESTPATLRIYFRQGSTAAAPSEPSPSDPSSARGKHQHVPQTLQLRSSTTGESPAPAPEADERVVTLDVKGQDTQRILEDLLERTGAVPVVPTAAEELEMQEVAERRERAKVDREVMRKHLEQQKREEALMAQARSEAAALKDAL</sequence>
<dbReference type="InterPro" id="IPR007741">
    <property type="entry name" value="Ribosomal_mL43/mS25/NADH_DH"/>
</dbReference>
<dbReference type="SUPFAM" id="SSF52833">
    <property type="entry name" value="Thioredoxin-like"/>
    <property type="match status" value="1"/>
</dbReference>
<evidence type="ECO:0000256" key="4">
    <source>
        <dbReference type="ARBA" id="ARBA00023274"/>
    </source>
</evidence>
<evidence type="ECO:0000256" key="1">
    <source>
        <dbReference type="ARBA" id="ARBA00004173"/>
    </source>
</evidence>
<dbReference type="SMART" id="SM00916">
    <property type="entry name" value="L51_S25_CI-B8"/>
    <property type="match status" value="1"/>
</dbReference>
<dbReference type="GO" id="GO:1990904">
    <property type="term" value="C:ribonucleoprotein complex"/>
    <property type="evidence" value="ECO:0007669"/>
    <property type="project" value="UniProtKB-KW"/>
</dbReference>
<comment type="subcellular location">
    <subcellularLocation>
        <location evidence="1">Mitochondrion</location>
    </subcellularLocation>
</comment>
<feature type="region of interest" description="Disordered" evidence="6">
    <location>
        <begin position="91"/>
        <end position="137"/>
    </location>
</feature>
<dbReference type="InterPro" id="IPR040049">
    <property type="entry name" value="Ribosomal_mS25/mL61"/>
</dbReference>
<evidence type="ECO:0000256" key="6">
    <source>
        <dbReference type="SAM" id="MobiDB-lite"/>
    </source>
</evidence>
<dbReference type="Proteomes" id="UP001174694">
    <property type="component" value="Unassembled WGS sequence"/>
</dbReference>
<keyword evidence="5" id="KW-0175">Coiled coil</keyword>
<name>A0AA38RJF0_9PEZI</name>
<keyword evidence="3" id="KW-0496">Mitochondrion</keyword>
<keyword evidence="2" id="KW-0689">Ribosomal protein</keyword>
<evidence type="ECO:0000256" key="3">
    <source>
        <dbReference type="ARBA" id="ARBA00023128"/>
    </source>
</evidence>
<evidence type="ECO:0000313" key="9">
    <source>
        <dbReference type="Proteomes" id="UP001174694"/>
    </source>
</evidence>
<dbReference type="GO" id="GO:0005739">
    <property type="term" value="C:mitochondrion"/>
    <property type="evidence" value="ECO:0007669"/>
    <property type="project" value="UniProtKB-SubCell"/>
</dbReference>
<evidence type="ECO:0000256" key="5">
    <source>
        <dbReference type="SAM" id="Coils"/>
    </source>
</evidence>
<evidence type="ECO:0000256" key="2">
    <source>
        <dbReference type="ARBA" id="ARBA00022980"/>
    </source>
</evidence>
<keyword evidence="4" id="KW-0687">Ribonucleoprotein</keyword>
<comment type="caution">
    <text evidence="8">The sequence shown here is derived from an EMBL/GenBank/DDBJ whole genome shotgun (WGS) entry which is preliminary data.</text>
</comment>
<dbReference type="GO" id="GO:0005840">
    <property type="term" value="C:ribosome"/>
    <property type="evidence" value="ECO:0007669"/>
    <property type="project" value="UniProtKB-KW"/>
</dbReference>
<gene>
    <name evidence="8" type="ORF">NKR23_g4416</name>
</gene>
<feature type="coiled-coil region" evidence="5">
    <location>
        <begin position="171"/>
        <end position="220"/>
    </location>
</feature>